<evidence type="ECO:0000256" key="6">
    <source>
        <dbReference type="ARBA" id="ARBA00022562"/>
    </source>
</evidence>
<evidence type="ECO:0000313" key="17">
    <source>
        <dbReference type="Proteomes" id="UP000103020"/>
    </source>
</evidence>
<dbReference type="SUPFAM" id="SSF51332">
    <property type="entry name" value="E2 regulatory, transactivation domain"/>
    <property type="match status" value="1"/>
</dbReference>
<feature type="region of interest" description="Disordered" evidence="13">
    <location>
        <begin position="213"/>
        <end position="328"/>
    </location>
</feature>
<dbReference type="InterPro" id="IPR035975">
    <property type="entry name" value="E2/EBNA1_C_sf"/>
</dbReference>
<feature type="compositionally biased region" description="Low complexity" evidence="13">
    <location>
        <begin position="217"/>
        <end position="228"/>
    </location>
</feature>
<keyword evidence="8 12" id="KW-0805">Transcription regulation</keyword>
<dbReference type="Gene3D" id="2.170.200.10">
    <property type="entry name" value="Papillomavirus E2 early protein domain"/>
    <property type="match status" value="1"/>
</dbReference>
<evidence type="ECO:0000256" key="3">
    <source>
        <dbReference type="ARBA" id="ARBA00022491"/>
    </source>
</evidence>
<dbReference type="GeneID" id="11743833"/>
<dbReference type="Gene3D" id="1.10.287.30">
    <property type="entry name" value="E2 (early) protein, N terminal domain, subdomain 1"/>
    <property type="match status" value="1"/>
</dbReference>
<dbReference type="EMBL" id="JN709473">
    <property type="protein sequence ID" value="AFA26598.1"/>
    <property type="molecule type" value="Genomic_DNA"/>
</dbReference>
<evidence type="ECO:0000256" key="2">
    <source>
        <dbReference type="ARBA" id="ARBA00007794"/>
    </source>
</evidence>
<sequence>MEALLERLNVVQEGLLQIYERGLEDLDSQIEHWECIRRENVLYHMARKSLITRLGYQPIPTLQVSQAKAKTAIEMSLNLRALKENYGQEKWTMQDTSEERYKAPPTQCFKKGGFSVDVCFDGEKDNRMSYTAWTVVYHQTDVSKWEKASGGADFWGCYYHEGTSKTYYITFMEEAQRYGHTGVWEVHTNSETYTCPSPTNSVISYGDRTTVADRETPATPTDGAADGPATGGGTTTDLPDTPATGRHPEAYATAEPGGDSRTARVSTGGRPIPSPQKEPATRPSCIRAGRSGATGRDCLPGPLPRRKRPGDTGGHTERPAKRHLTSVGGGLGETCGEREPCGAVVPANGGQFPIILVCGGANQLKCWRYRTRSRYAQYFTRCSTTWTWACGSADSDNEDTGNKGSARLVVGFDSTQQRTQFMEHVPIPRGVSAVYGELAAF</sequence>
<dbReference type="InterPro" id="IPR042503">
    <property type="entry name" value="Regulatory_protein_E2_N_1"/>
</dbReference>
<dbReference type="InterPro" id="IPR012677">
    <property type="entry name" value="Nucleotide-bd_a/b_plait_sf"/>
</dbReference>
<comment type="caution">
    <text evidence="12">Lacks conserved residue(s) required for the propagation of feature annotation.</text>
</comment>
<dbReference type="InterPro" id="IPR036050">
    <property type="entry name" value="Regulatory_protein_E2_N"/>
</dbReference>
<dbReference type="GO" id="GO:0003700">
    <property type="term" value="F:DNA-binding transcription factor activity"/>
    <property type="evidence" value="ECO:0007669"/>
    <property type="project" value="UniProtKB-UniRule"/>
</dbReference>
<protein>
    <recommendedName>
        <fullName evidence="12">Regulatory protein E2</fullName>
    </recommendedName>
</protein>
<comment type="PTM">
    <text evidence="12">Phosphorylated.</text>
</comment>
<keyword evidence="5 12" id="KW-0597">Phosphoprotein</keyword>
<dbReference type="Pfam" id="PF00508">
    <property type="entry name" value="PPV_E2_N"/>
    <property type="match status" value="1"/>
</dbReference>
<comment type="subunit">
    <text evidence="12">Binds DNA as homodimer. Interacts with protein E1; this interaction greatly increases E1 DNA-binding activity. Interacts with protein L1; this interaction enhances E2-dependent replication and transcription activation. Interacts with protein L2; this interaction inhibits E2 transcriptional activity but not DNA replication function E2. Interacts with protein E7; this interaction inhibits E7 oncogenic activity. Interacts with host TAF1; this interaction modulates E2-dependent transcriptional regulation. Interacts with host BRD4; this interaction mediates E2 transcriptional activation function. Additionally, the interaction with host BRD4 on mitotic chromosomes mediates tethering of the viral genome. Interacts with host TOPBP1; this interaction is required for optimal viral DNA replication.</text>
</comment>
<dbReference type="GO" id="GO:0006275">
    <property type="term" value="P:regulation of DNA replication"/>
    <property type="evidence" value="ECO:0007669"/>
    <property type="project" value="UniProtKB-UniRule"/>
</dbReference>
<dbReference type="HAMAP" id="MF_04001">
    <property type="entry name" value="PPV_E2"/>
    <property type="match status" value="1"/>
</dbReference>
<keyword evidence="6 12" id="KW-1048">Host nucleus</keyword>
<dbReference type="Pfam" id="PF00511">
    <property type="entry name" value="PPV_E2_C"/>
    <property type="match status" value="1"/>
</dbReference>
<dbReference type="InterPro" id="IPR000427">
    <property type="entry name" value="Papillomavirus_E2_C"/>
</dbReference>
<dbReference type="GO" id="GO:0000166">
    <property type="term" value="F:nucleotide binding"/>
    <property type="evidence" value="ECO:0007669"/>
    <property type="project" value="UniProtKB-UniRule"/>
</dbReference>
<keyword evidence="11 12" id="KW-0804">Transcription</keyword>
<dbReference type="RefSeq" id="YP_005271219.1">
    <property type="nucleotide sequence ID" value="NC_016898.1"/>
</dbReference>
<feature type="region of interest" description="DNA-binding domain" evidence="12">
    <location>
        <begin position="351"/>
        <end position="441"/>
    </location>
</feature>
<comment type="similarity">
    <text evidence="12">Belongs to the papillomaviridae E2 protein family.</text>
</comment>
<feature type="compositionally biased region" description="Low complexity" evidence="13">
    <location>
        <begin position="235"/>
        <end position="245"/>
    </location>
</feature>
<keyword evidence="9 12" id="KW-0238">DNA-binding</keyword>
<evidence type="ECO:0000256" key="9">
    <source>
        <dbReference type="ARBA" id="ARBA00023125"/>
    </source>
</evidence>
<dbReference type="Proteomes" id="UP000103020">
    <property type="component" value="Segment"/>
</dbReference>
<accession>H6UYR5</accession>
<dbReference type="InterPro" id="IPR042504">
    <property type="entry name" value="Regulatory_protein_E2_N_2"/>
</dbReference>
<feature type="domain" description="Papillomavirus E2 C-terminal" evidence="15">
    <location>
        <begin position="353"/>
        <end position="437"/>
    </location>
</feature>
<dbReference type="KEGG" id="vg:11743833"/>
<feature type="domain" description="Papillomavirus E2 N-terminal" evidence="14">
    <location>
        <begin position="1"/>
        <end position="196"/>
    </location>
</feature>
<evidence type="ECO:0000256" key="4">
    <source>
        <dbReference type="ARBA" id="ARBA00022518"/>
    </source>
</evidence>
<comment type="function">
    <text evidence="12">Plays a role in the initiation of viral DNA replication. A dimer of E2 interacts with a dimer of E1 in order to improve specificity of E1 DNA binding activity. Once the complex recognizes and binds DNA at specific sites, the E2 dimer is removed from DNA. E2 also regulates viral transcription through binding to the E2RE response element (5'-ACCNNNNNNGGT-3') present in multiple copies in the regulatory regions of the viral genome. Activates or represses transcription depending on E2RE's position with regards to proximal promoter elements including the TATA-box. Repression occurs by sterically hindering the assembly of the transcription initiation complex.</text>
</comment>
<dbReference type="GO" id="GO:0042025">
    <property type="term" value="C:host cell nucleus"/>
    <property type="evidence" value="ECO:0007669"/>
    <property type="project" value="UniProtKB-SubCell"/>
</dbReference>
<keyword evidence="3 12" id="KW-0678">Repressor</keyword>
<dbReference type="GO" id="GO:0003677">
    <property type="term" value="F:DNA binding"/>
    <property type="evidence" value="ECO:0007669"/>
    <property type="project" value="UniProtKB-UniRule"/>
</dbReference>
<evidence type="ECO:0000256" key="1">
    <source>
        <dbReference type="ARBA" id="ARBA00004147"/>
    </source>
</evidence>
<dbReference type="OrthoDB" id="15886at10239"/>
<evidence type="ECO:0000313" key="16">
    <source>
        <dbReference type="EMBL" id="AFA26598.1"/>
    </source>
</evidence>
<evidence type="ECO:0000256" key="12">
    <source>
        <dbReference type="HAMAP-Rule" id="MF_04001"/>
    </source>
</evidence>
<evidence type="ECO:0000256" key="11">
    <source>
        <dbReference type="ARBA" id="ARBA00023163"/>
    </source>
</evidence>
<dbReference type="Gene3D" id="3.30.70.330">
    <property type="match status" value="1"/>
</dbReference>
<evidence type="ECO:0000256" key="7">
    <source>
        <dbReference type="ARBA" id="ARBA00022705"/>
    </source>
</evidence>
<dbReference type="InterPro" id="IPR033668">
    <property type="entry name" value="Reg_prot_E2"/>
</dbReference>
<dbReference type="InterPro" id="IPR001866">
    <property type="entry name" value="PPV_E2_N"/>
</dbReference>
<organism evidence="16 17">
    <name type="scientific">Trichechus manatus latirostris papillomavirus 2</name>
    <dbReference type="NCBI Taxonomy" id="1144379"/>
    <lineage>
        <taxon>Viruses</taxon>
        <taxon>Monodnaviria</taxon>
        <taxon>Shotokuvirae</taxon>
        <taxon>Cossaviricota</taxon>
        <taxon>Papovaviricetes</taxon>
        <taxon>Zurhausenvirales</taxon>
        <taxon>Papillomaviridae</taxon>
        <taxon>Firstpapillomavirinae</taxon>
        <taxon>Rhopapillomavirus</taxon>
        <taxon>Rhopapillomavirus 1</taxon>
    </lineage>
</organism>
<evidence type="ECO:0000259" key="15">
    <source>
        <dbReference type="Pfam" id="PF00511"/>
    </source>
</evidence>
<evidence type="ECO:0000256" key="10">
    <source>
        <dbReference type="ARBA" id="ARBA00023159"/>
    </source>
</evidence>
<keyword evidence="10 12" id="KW-0010">Activator</keyword>
<dbReference type="SUPFAM" id="SSF54957">
    <property type="entry name" value="Viral DNA-binding domain"/>
    <property type="match status" value="1"/>
</dbReference>
<evidence type="ECO:0000259" key="14">
    <source>
        <dbReference type="Pfam" id="PF00508"/>
    </source>
</evidence>
<dbReference type="GO" id="GO:0039693">
    <property type="term" value="P:viral DNA genome replication"/>
    <property type="evidence" value="ECO:0007669"/>
    <property type="project" value="UniProtKB-UniRule"/>
</dbReference>
<proteinExistence type="inferred from homology"/>
<dbReference type="GO" id="GO:0006351">
    <property type="term" value="P:DNA-templated transcription"/>
    <property type="evidence" value="ECO:0007669"/>
    <property type="project" value="UniProtKB-UniRule"/>
</dbReference>
<reference evidence="16 17" key="1">
    <citation type="submission" date="2011-09" db="EMBL/GenBank/DDBJ databases">
        <title>Identification of Trichechus manatus latirostris papillomavirus 2.</title>
        <authorList>
            <person name="Wellehan J.F.X.Jr."/>
        </authorList>
    </citation>
    <scope>NUCLEOTIDE SEQUENCE [LARGE SCALE GENOMIC DNA]</scope>
    <source>
        <strain evidence="16">M09-20</strain>
    </source>
</reference>
<keyword evidence="4 12" id="KW-0244">Early protein</keyword>
<evidence type="ECO:0000256" key="13">
    <source>
        <dbReference type="SAM" id="MobiDB-lite"/>
    </source>
</evidence>
<keyword evidence="7 12" id="KW-0235">DNA replication</keyword>
<dbReference type="GO" id="GO:0006260">
    <property type="term" value="P:DNA replication"/>
    <property type="evidence" value="ECO:0007669"/>
    <property type="project" value="UniProtKB-KW"/>
</dbReference>
<comment type="similarity">
    <text evidence="2">Belongs to the papillomaviridae E8^E2C protein family.</text>
</comment>
<gene>
    <name evidence="12 16" type="primary">E2</name>
</gene>
<name>H6UYR5_9PAPI</name>
<evidence type="ECO:0000256" key="8">
    <source>
        <dbReference type="ARBA" id="ARBA00023015"/>
    </source>
</evidence>
<evidence type="ECO:0000256" key="5">
    <source>
        <dbReference type="ARBA" id="ARBA00022553"/>
    </source>
</evidence>
<comment type="subcellular location">
    <subcellularLocation>
        <location evidence="1 12">Host nucleus</location>
    </subcellularLocation>
</comment>